<dbReference type="AlphaFoldDB" id="A0A803LIR7"/>
<feature type="region of interest" description="Disordered" evidence="1">
    <location>
        <begin position="228"/>
        <end position="258"/>
    </location>
</feature>
<name>A0A803LIR7_CHEQI</name>
<accession>A0A803LIR7</accession>
<keyword evidence="3" id="KW-1185">Reference proteome</keyword>
<feature type="compositionally biased region" description="Polar residues" evidence="1">
    <location>
        <begin position="245"/>
        <end position="258"/>
    </location>
</feature>
<proteinExistence type="predicted"/>
<protein>
    <submittedName>
        <fullName evidence="2">Uncharacterized protein</fullName>
    </submittedName>
</protein>
<dbReference type="EnsemblPlants" id="AUR62013864-RA">
    <property type="protein sequence ID" value="AUR62013864-RA:cds"/>
    <property type="gene ID" value="AUR62013864"/>
</dbReference>
<dbReference type="PANTHER" id="PTHR34835">
    <property type="entry name" value="OS07G0283600 PROTEIN-RELATED"/>
    <property type="match status" value="1"/>
</dbReference>
<dbReference type="Proteomes" id="UP000596660">
    <property type="component" value="Unplaced"/>
</dbReference>
<evidence type="ECO:0000256" key="1">
    <source>
        <dbReference type="SAM" id="MobiDB-lite"/>
    </source>
</evidence>
<reference evidence="2" key="1">
    <citation type="journal article" date="2017" name="Nature">
        <title>The genome of Chenopodium quinoa.</title>
        <authorList>
            <person name="Jarvis D.E."/>
            <person name="Ho Y.S."/>
            <person name="Lightfoot D.J."/>
            <person name="Schmoeckel S.M."/>
            <person name="Li B."/>
            <person name="Borm T.J.A."/>
            <person name="Ohyanagi H."/>
            <person name="Mineta K."/>
            <person name="Michell C.T."/>
            <person name="Saber N."/>
            <person name="Kharbatia N.M."/>
            <person name="Rupper R.R."/>
            <person name="Sharp A.R."/>
            <person name="Dally N."/>
            <person name="Boughton B.A."/>
            <person name="Woo Y.H."/>
            <person name="Gao G."/>
            <person name="Schijlen E.G.W.M."/>
            <person name="Guo X."/>
            <person name="Momin A.A."/>
            <person name="Negrao S."/>
            <person name="Al-Babili S."/>
            <person name="Gehring C."/>
            <person name="Roessner U."/>
            <person name="Jung C."/>
            <person name="Murphy K."/>
            <person name="Arold S.T."/>
            <person name="Gojobori T."/>
            <person name="van der Linden C.G."/>
            <person name="van Loo E.N."/>
            <person name="Jellen E.N."/>
            <person name="Maughan P.J."/>
            <person name="Tester M."/>
        </authorList>
    </citation>
    <scope>NUCLEOTIDE SEQUENCE [LARGE SCALE GENOMIC DNA]</scope>
    <source>
        <strain evidence="2">cv. PI 614886</strain>
    </source>
</reference>
<organism evidence="2 3">
    <name type="scientific">Chenopodium quinoa</name>
    <name type="common">Quinoa</name>
    <dbReference type="NCBI Taxonomy" id="63459"/>
    <lineage>
        <taxon>Eukaryota</taxon>
        <taxon>Viridiplantae</taxon>
        <taxon>Streptophyta</taxon>
        <taxon>Embryophyta</taxon>
        <taxon>Tracheophyta</taxon>
        <taxon>Spermatophyta</taxon>
        <taxon>Magnoliopsida</taxon>
        <taxon>eudicotyledons</taxon>
        <taxon>Gunneridae</taxon>
        <taxon>Pentapetalae</taxon>
        <taxon>Caryophyllales</taxon>
        <taxon>Chenopodiaceae</taxon>
        <taxon>Chenopodioideae</taxon>
        <taxon>Atripliceae</taxon>
        <taxon>Chenopodium</taxon>
    </lineage>
</organism>
<evidence type="ECO:0000313" key="3">
    <source>
        <dbReference type="Proteomes" id="UP000596660"/>
    </source>
</evidence>
<dbReference type="Gramene" id="AUR62013864-RA">
    <property type="protein sequence ID" value="AUR62013864-RA:cds"/>
    <property type="gene ID" value="AUR62013864"/>
</dbReference>
<reference evidence="2" key="2">
    <citation type="submission" date="2021-03" db="UniProtKB">
        <authorList>
            <consortium name="EnsemblPlants"/>
        </authorList>
    </citation>
    <scope>IDENTIFICATION</scope>
</reference>
<evidence type="ECO:0000313" key="2">
    <source>
        <dbReference type="EnsemblPlants" id="AUR62013864-RA:cds"/>
    </source>
</evidence>
<dbReference type="PANTHER" id="PTHR34835:SF34">
    <property type="entry name" value="OS08G0555500 PROTEIN"/>
    <property type="match status" value="1"/>
</dbReference>
<sequence>MQPWLVENFNGGSCMFTVGIGKEFVVTKNDAWRSDFDVSDKQSIPLAKLECRMQELVDGGVAFKRTISLKLLKAIEEVDDIKTFDWCSYVLRKLKKYVDKYNKDLTVQSMSGCLLVLLILYFHRLNFQGQKESCSLPLIQNWTDAKFAISQTVVKQQPLTLGSNQGGLNVGGACSSGTIGRFVQFELPDGVMSDDEGKQISNDDPVAVSQTQQLLYDPHYHKLLDANREEDVPNPGNNEDVPDLGNNQDILEPDNNQGVPQPIRSNKSLCSLDCGPVGQKVPFVTLFYEGENLVNFGMNFLVPREDMVSISSPLKIRWCNVDCYALYLNEFTLLYVCELEKGDNSDPVKDLHDLWEGWICYENPGCDMDAELIYVLILVEEHYVLFVVDHTKEFVDYLDNIIWCDATLEYFKKLSFHLCDQLGDFLGKRNHPKSTHLPFYEFKVVDLLWRKTKIDNTDCGVADVLAEEAKFNERKKNADYVKEIEEIKKKGCNS</sequence>